<dbReference type="Pfam" id="PF20411">
    <property type="entry name" value="DUF6697"/>
    <property type="match status" value="1"/>
</dbReference>
<feature type="compositionally biased region" description="Basic and acidic residues" evidence="1">
    <location>
        <begin position="59"/>
        <end position="83"/>
    </location>
</feature>
<feature type="compositionally biased region" description="Low complexity" evidence="1">
    <location>
        <begin position="92"/>
        <end position="109"/>
    </location>
</feature>
<evidence type="ECO:0000313" key="3">
    <source>
        <dbReference type="EMBL" id="TEB37810.1"/>
    </source>
</evidence>
<gene>
    <name evidence="3" type="ORF">FA13DRAFT_708407</name>
</gene>
<evidence type="ECO:0000313" key="4">
    <source>
        <dbReference type="Proteomes" id="UP000298030"/>
    </source>
</evidence>
<accession>A0A4Y7TUE6</accession>
<evidence type="ECO:0000259" key="2">
    <source>
        <dbReference type="Pfam" id="PF20411"/>
    </source>
</evidence>
<feature type="region of interest" description="Disordered" evidence="1">
    <location>
        <begin position="1"/>
        <end position="119"/>
    </location>
</feature>
<proteinExistence type="predicted"/>
<reference evidence="3 4" key="1">
    <citation type="journal article" date="2019" name="Nat. Ecol. Evol.">
        <title>Megaphylogeny resolves global patterns of mushroom evolution.</title>
        <authorList>
            <person name="Varga T."/>
            <person name="Krizsan K."/>
            <person name="Foldi C."/>
            <person name="Dima B."/>
            <person name="Sanchez-Garcia M."/>
            <person name="Sanchez-Ramirez S."/>
            <person name="Szollosi G.J."/>
            <person name="Szarkandi J.G."/>
            <person name="Papp V."/>
            <person name="Albert L."/>
            <person name="Andreopoulos W."/>
            <person name="Angelini C."/>
            <person name="Antonin V."/>
            <person name="Barry K.W."/>
            <person name="Bougher N.L."/>
            <person name="Buchanan P."/>
            <person name="Buyck B."/>
            <person name="Bense V."/>
            <person name="Catcheside P."/>
            <person name="Chovatia M."/>
            <person name="Cooper J."/>
            <person name="Damon W."/>
            <person name="Desjardin D."/>
            <person name="Finy P."/>
            <person name="Geml J."/>
            <person name="Haridas S."/>
            <person name="Hughes K."/>
            <person name="Justo A."/>
            <person name="Karasinski D."/>
            <person name="Kautmanova I."/>
            <person name="Kiss B."/>
            <person name="Kocsube S."/>
            <person name="Kotiranta H."/>
            <person name="LaButti K.M."/>
            <person name="Lechner B.E."/>
            <person name="Liimatainen K."/>
            <person name="Lipzen A."/>
            <person name="Lukacs Z."/>
            <person name="Mihaltcheva S."/>
            <person name="Morgado L.N."/>
            <person name="Niskanen T."/>
            <person name="Noordeloos M.E."/>
            <person name="Ohm R.A."/>
            <person name="Ortiz-Santana B."/>
            <person name="Ovrebo C."/>
            <person name="Racz N."/>
            <person name="Riley R."/>
            <person name="Savchenko A."/>
            <person name="Shiryaev A."/>
            <person name="Soop K."/>
            <person name="Spirin V."/>
            <person name="Szebenyi C."/>
            <person name="Tomsovsky M."/>
            <person name="Tulloss R.E."/>
            <person name="Uehling J."/>
            <person name="Grigoriev I.V."/>
            <person name="Vagvolgyi C."/>
            <person name="Papp T."/>
            <person name="Martin F.M."/>
            <person name="Miettinen O."/>
            <person name="Hibbett D.S."/>
            <person name="Nagy L.G."/>
        </authorList>
    </citation>
    <scope>NUCLEOTIDE SEQUENCE [LARGE SCALE GENOMIC DNA]</scope>
    <source>
        <strain evidence="3 4">FP101781</strain>
    </source>
</reference>
<feature type="domain" description="DUF6697" evidence="2">
    <location>
        <begin position="163"/>
        <end position="312"/>
    </location>
</feature>
<sequence length="363" mass="40001">MTLGHSLQLEVKTPKQLAAKSGSTKAKTLHPPTHAILNLKRARPTAPSEAPTMVSVHDPTPRIKSEEHPGMVLVEQREEEGRQAKRLKVGQSASPPETASASSSKTPETILPMNQNLPSPLIQLPQRKYKESQAFFLSPTDVRSYLGDPLPTAASPLPTPLKVARGSMIQCYGGSLSQTFQNIPNPVSDHATHGTHRKAFYPNFELNPCVPTACGTSGLLLGKAELGEGTWSIFSKTTQKSFSEWTYIGEYEAKVSGSMTKEQFCSQKESVQQIWVEHVSARKYDCHLEAKARIHARKIGWYGVESDTGWQAKIKETEQDLKTGKLNPPRRKSSSPMKRDTCLSQSHGSSTWATTMRLRSVSV</sequence>
<comment type="caution">
    <text evidence="3">The sequence shown here is derived from an EMBL/GenBank/DDBJ whole genome shotgun (WGS) entry which is preliminary data.</text>
</comment>
<dbReference type="STRING" id="71717.A0A4Y7TUE6"/>
<dbReference type="Proteomes" id="UP000298030">
    <property type="component" value="Unassembled WGS sequence"/>
</dbReference>
<organism evidence="3 4">
    <name type="scientific">Coprinellus micaceus</name>
    <name type="common">Glistening ink-cap mushroom</name>
    <name type="synonym">Coprinus micaceus</name>
    <dbReference type="NCBI Taxonomy" id="71717"/>
    <lineage>
        <taxon>Eukaryota</taxon>
        <taxon>Fungi</taxon>
        <taxon>Dikarya</taxon>
        <taxon>Basidiomycota</taxon>
        <taxon>Agaricomycotina</taxon>
        <taxon>Agaricomycetes</taxon>
        <taxon>Agaricomycetidae</taxon>
        <taxon>Agaricales</taxon>
        <taxon>Agaricineae</taxon>
        <taxon>Psathyrellaceae</taxon>
        <taxon>Coprinellus</taxon>
    </lineage>
</organism>
<dbReference type="AlphaFoldDB" id="A0A4Y7TUE6"/>
<name>A0A4Y7TUE6_COPMI</name>
<keyword evidence="4" id="KW-1185">Reference proteome</keyword>
<evidence type="ECO:0000256" key="1">
    <source>
        <dbReference type="SAM" id="MobiDB-lite"/>
    </source>
</evidence>
<dbReference type="InterPro" id="IPR046520">
    <property type="entry name" value="DUF6697"/>
</dbReference>
<dbReference type="EMBL" id="QPFP01000003">
    <property type="protein sequence ID" value="TEB37810.1"/>
    <property type="molecule type" value="Genomic_DNA"/>
</dbReference>
<feature type="region of interest" description="Disordered" evidence="1">
    <location>
        <begin position="317"/>
        <end position="348"/>
    </location>
</feature>
<protein>
    <recommendedName>
        <fullName evidence="2">DUF6697 domain-containing protein</fullName>
    </recommendedName>
</protein>